<dbReference type="InterPro" id="IPR050987">
    <property type="entry name" value="AtrR-like"/>
</dbReference>
<dbReference type="Gene3D" id="4.10.240.10">
    <property type="entry name" value="Zn(2)-C6 fungal-type DNA-binding domain"/>
    <property type="match status" value="1"/>
</dbReference>
<dbReference type="Pfam" id="PF04082">
    <property type="entry name" value="Fungal_trans"/>
    <property type="match status" value="1"/>
</dbReference>
<sequence>MFHTFAAPMSSPVPKRKKTIRACEFCRGERVRCEDITPCPACAEKNIPCIRREKSSKKKRESRKKRGSKKEQGATELLIDTQSETDIPQDTAPPLDNHPQFESDQLQTTIAARPPVDRHHAEDRSRKVVDKSDTIPGSIGMDSMVGFISRVNAFCTGLPQVPPQTEGDVACDDSAPHLRPFPPCMMDSTGSSECSLSDAQVERLLGIFHSKLYPQMPIIRLADLKLPTNQSGEKCKSSPLRDAVTAYCMQFVYYSGLNERLIGLRWEQFSQGSHSSRVGMPYFNRCLAATTRYIAFARPSLMVLQCYCIMTLYLLDAGQHRAAHNMIGLAVRSAQSLDLHHDPHNSMKEVDADHLRRIWWTLIHLDFRCSRHFGKSMTVAAPDTTCIPPHVVTENITNPDCLYYHDQSLKLTAISLQVIQSLSDPMPEGGGRRIESRAKRLTDERYRLCEWKTSLEQQPCLRIFDVDVENIPMPDPNSIENHTYDSNEEGLKKYTPVQILLTTLLELQYHDIMITLHRVFIQFPESSFPGRLTPLSDSHGATALNHAMATAYLVHSRMAHNDSLYGCCELYQYQWNAVLTIMGFILAYPYCQRVFKARRYVDLALEIFESAGPHNVAARRFTDITRQTCTKMDTLLDILHGQESAGPGCDIDVFCVLETPGGKGPSSTSHPTLECSGVHTQLGNRNPSGMNPQQKRPQGSAYSSYTPSIDSIYWNAYCDEVNDIFNRLPDIGMYQNSLFDEYLCM</sequence>
<keyword evidence="2" id="KW-0805">Transcription regulation</keyword>
<feature type="compositionally biased region" description="Basic residues" evidence="6">
    <location>
        <begin position="54"/>
        <end position="68"/>
    </location>
</feature>
<reference evidence="8" key="2">
    <citation type="submission" date="2020-02" db="EMBL/GenBank/DDBJ databases">
        <authorList>
            <person name="Gilchrist C.L.M."/>
            <person name="Chooi Y.-H."/>
        </authorList>
    </citation>
    <scope>NUCLEOTIDE SEQUENCE</scope>
    <source>
        <strain evidence="8">MST-FP2251</strain>
    </source>
</reference>
<dbReference type="InterPro" id="IPR001138">
    <property type="entry name" value="Zn2Cys6_DnaBD"/>
</dbReference>
<dbReference type="CDD" id="cd00067">
    <property type="entry name" value="GAL4"/>
    <property type="match status" value="1"/>
</dbReference>
<evidence type="ECO:0000256" key="2">
    <source>
        <dbReference type="ARBA" id="ARBA00023015"/>
    </source>
</evidence>
<dbReference type="GO" id="GO:0003677">
    <property type="term" value="F:DNA binding"/>
    <property type="evidence" value="ECO:0007669"/>
    <property type="project" value="UniProtKB-KW"/>
</dbReference>
<keyword evidence="1" id="KW-0479">Metal-binding</keyword>
<dbReference type="EMBL" id="VCAU01000045">
    <property type="protein sequence ID" value="KAF9888567.1"/>
    <property type="molecule type" value="Genomic_DNA"/>
</dbReference>
<comment type="caution">
    <text evidence="8">The sequence shown here is derived from an EMBL/GenBank/DDBJ whole genome shotgun (WGS) entry which is preliminary data.</text>
</comment>
<dbReference type="PROSITE" id="PS00463">
    <property type="entry name" value="ZN2_CY6_FUNGAL_1"/>
    <property type="match status" value="1"/>
</dbReference>
<dbReference type="PROSITE" id="PS50048">
    <property type="entry name" value="ZN2_CY6_FUNGAL_2"/>
    <property type="match status" value="1"/>
</dbReference>
<dbReference type="GO" id="GO:0008270">
    <property type="term" value="F:zinc ion binding"/>
    <property type="evidence" value="ECO:0007669"/>
    <property type="project" value="InterPro"/>
</dbReference>
<proteinExistence type="predicted"/>
<name>A0AAD4GTC7_ASPNN</name>
<keyword evidence="5" id="KW-0539">Nucleus</keyword>
<dbReference type="InterPro" id="IPR036864">
    <property type="entry name" value="Zn2-C6_fun-type_DNA-bd_sf"/>
</dbReference>
<reference evidence="8" key="1">
    <citation type="journal article" date="2019" name="Beilstein J. Org. Chem.">
        <title>Nanangenines: drimane sesquiterpenoids as the dominant metabolite cohort of a novel Australian fungus, Aspergillus nanangensis.</title>
        <authorList>
            <person name="Lacey H.J."/>
            <person name="Gilchrist C.L.M."/>
            <person name="Crombie A."/>
            <person name="Kalaitzis J.A."/>
            <person name="Vuong D."/>
            <person name="Rutledge P.J."/>
            <person name="Turner P."/>
            <person name="Pitt J.I."/>
            <person name="Lacey E."/>
            <person name="Chooi Y.H."/>
            <person name="Piggott A.M."/>
        </authorList>
    </citation>
    <scope>NUCLEOTIDE SEQUENCE</scope>
    <source>
        <strain evidence="8">MST-FP2251</strain>
    </source>
</reference>
<feature type="compositionally biased region" description="Polar residues" evidence="6">
    <location>
        <begin position="678"/>
        <end position="703"/>
    </location>
</feature>
<protein>
    <recommendedName>
        <fullName evidence="7">Zn(2)-C6 fungal-type domain-containing protein</fullName>
    </recommendedName>
</protein>
<evidence type="ECO:0000259" key="7">
    <source>
        <dbReference type="PROSITE" id="PS50048"/>
    </source>
</evidence>
<evidence type="ECO:0000313" key="9">
    <source>
        <dbReference type="Proteomes" id="UP001194746"/>
    </source>
</evidence>
<evidence type="ECO:0000256" key="1">
    <source>
        <dbReference type="ARBA" id="ARBA00022723"/>
    </source>
</evidence>
<evidence type="ECO:0000256" key="3">
    <source>
        <dbReference type="ARBA" id="ARBA00023125"/>
    </source>
</evidence>
<dbReference type="SUPFAM" id="SSF57701">
    <property type="entry name" value="Zn2/Cys6 DNA-binding domain"/>
    <property type="match status" value="1"/>
</dbReference>
<keyword evidence="3" id="KW-0238">DNA-binding</keyword>
<dbReference type="SMART" id="SM00066">
    <property type="entry name" value="GAL4"/>
    <property type="match status" value="1"/>
</dbReference>
<dbReference type="GO" id="GO:0009893">
    <property type="term" value="P:positive regulation of metabolic process"/>
    <property type="evidence" value="ECO:0007669"/>
    <property type="project" value="UniProtKB-ARBA"/>
</dbReference>
<accession>A0AAD4GTC7</accession>
<dbReference type="PANTHER" id="PTHR46910:SF17">
    <property type="entry name" value="SCFA-RELATED"/>
    <property type="match status" value="1"/>
</dbReference>
<gene>
    <name evidence="8" type="ORF">FE257_008499</name>
</gene>
<feature type="compositionally biased region" description="Basic and acidic residues" evidence="6">
    <location>
        <begin position="115"/>
        <end position="133"/>
    </location>
</feature>
<keyword evidence="4" id="KW-0804">Transcription</keyword>
<dbReference type="InterPro" id="IPR007219">
    <property type="entry name" value="XnlR_reg_dom"/>
</dbReference>
<dbReference type="GO" id="GO:0006351">
    <property type="term" value="P:DNA-templated transcription"/>
    <property type="evidence" value="ECO:0007669"/>
    <property type="project" value="InterPro"/>
</dbReference>
<dbReference type="Proteomes" id="UP001194746">
    <property type="component" value="Unassembled WGS sequence"/>
</dbReference>
<dbReference type="CDD" id="cd12148">
    <property type="entry name" value="fungal_TF_MHR"/>
    <property type="match status" value="1"/>
</dbReference>
<evidence type="ECO:0000256" key="6">
    <source>
        <dbReference type="SAM" id="MobiDB-lite"/>
    </source>
</evidence>
<dbReference type="SMART" id="SM00906">
    <property type="entry name" value="Fungal_trans"/>
    <property type="match status" value="1"/>
</dbReference>
<dbReference type="PANTHER" id="PTHR46910">
    <property type="entry name" value="TRANSCRIPTION FACTOR PDR1"/>
    <property type="match status" value="1"/>
</dbReference>
<evidence type="ECO:0000313" key="8">
    <source>
        <dbReference type="EMBL" id="KAF9888567.1"/>
    </source>
</evidence>
<feature type="compositionally biased region" description="Polar residues" evidence="6">
    <location>
        <begin position="100"/>
        <end position="110"/>
    </location>
</feature>
<feature type="region of interest" description="Disordered" evidence="6">
    <location>
        <begin position="54"/>
        <end position="135"/>
    </location>
</feature>
<evidence type="ECO:0000256" key="5">
    <source>
        <dbReference type="ARBA" id="ARBA00023242"/>
    </source>
</evidence>
<evidence type="ECO:0000256" key="4">
    <source>
        <dbReference type="ARBA" id="ARBA00023163"/>
    </source>
</evidence>
<keyword evidence="9" id="KW-1185">Reference proteome</keyword>
<dbReference type="GO" id="GO:0000981">
    <property type="term" value="F:DNA-binding transcription factor activity, RNA polymerase II-specific"/>
    <property type="evidence" value="ECO:0007669"/>
    <property type="project" value="InterPro"/>
</dbReference>
<feature type="region of interest" description="Disordered" evidence="6">
    <location>
        <begin position="664"/>
        <end position="703"/>
    </location>
</feature>
<dbReference type="AlphaFoldDB" id="A0AAD4GTC7"/>
<feature type="domain" description="Zn(2)-C6 fungal-type" evidence="7">
    <location>
        <begin position="22"/>
        <end position="51"/>
    </location>
</feature>
<organism evidence="8 9">
    <name type="scientific">Aspergillus nanangensis</name>
    <dbReference type="NCBI Taxonomy" id="2582783"/>
    <lineage>
        <taxon>Eukaryota</taxon>
        <taxon>Fungi</taxon>
        <taxon>Dikarya</taxon>
        <taxon>Ascomycota</taxon>
        <taxon>Pezizomycotina</taxon>
        <taxon>Eurotiomycetes</taxon>
        <taxon>Eurotiomycetidae</taxon>
        <taxon>Eurotiales</taxon>
        <taxon>Aspergillaceae</taxon>
        <taxon>Aspergillus</taxon>
        <taxon>Aspergillus subgen. Circumdati</taxon>
    </lineage>
</organism>